<feature type="binding site" evidence="14">
    <location>
        <position position="358"/>
    </location>
    <ligand>
        <name>substrate</name>
    </ligand>
</feature>
<comment type="similarity">
    <text evidence="3 18">Belongs to the transketolase family.</text>
</comment>
<comment type="cofactor">
    <cofactor evidence="2">
        <name>Co(2+)</name>
        <dbReference type="ChEBI" id="CHEBI:48828"/>
    </cofactor>
</comment>
<comment type="subunit">
    <text evidence="4 18">Homodimer.</text>
</comment>
<dbReference type="InterPro" id="IPR009014">
    <property type="entry name" value="Transketo_C/PFOR_II"/>
</dbReference>
<feature type="binding site" evidence="14">
    <location>
        <position position="261"/>
    </location>
    <ligand>
        <name>substrate</name>
    </ligand>
</feature>
<dbReference type="EMBL" id="JACNYO010000002">
    <property type="protein sequence ID" value="MBC3210916.1"/>
    <property type="molecule type" value="Genomic_DNA"/>
</dbReference>
<feature type="binding site" evidence="14">
    <location>
        <position position="473"/>
    </location>
    <ligand>
        <name>substrate</name>
    </ligand>
</feature>
<evidence type="ECO:0000256" key="11">
    <source>
        <dbReference type="ARBA" id="ARBA00049473"/>
    </source>
</evidence>
<comment type="function">
    <text evidence="18">Catalyzes the transfer of a two-carbon ketol group from a ketose donor to an aldose acceptor, via a covalent intermediate with the cofactor thiamine pyrophosphate.</text>
</comment>
<evidence type="ECO:0000259" key="19">
    <source>
        <dbReference type="SMART" id="SM00861"/>
    </source>
</evidence>
<evidence type="ECO:0000256" key="14">
    <source>
        <dbReference type="PIRSR" id="PIRSR605478-2"/>
    </source>
</evidence>
<dbReference type="InterPro" id="IPR020826">
    <property type="entry name" value="Transketolase_BS"/>
</dbReference>
<feature type="domain" description="Transketolase-like pyrimidine-binding" evidence="19">
    <location>
        <begin position="355"/>
        <end position="526"/>
    </location>
</feature>
<evidence type="ECO:0000256" key="10">
    <source>
        <dbReference type="ARBA" id="ARBA00023052"/>
    </source>
</evidence>
<dbReference type="GO" id="GO:0046872">
    <property type="term" value="F:metal ion binding"/>
    <property type="evidence" value="ECO:0007669"/>
    <property type="project" value="UniProtKB-KW"/>
</dbReference>
<dbReference type="SUPFAM" id="SSF52518">
    <property type="entry name" value="Thiamin diphosphate-binding fold (THDP-binding)"/>
    <property type="match status" value="2"/>
</dbReference>
<dbReference type="InterPro" id="IPR005475">
    <property type="entry name" value="Transketolase-like_Pyr-bd"/>
</dbReference>
<evidence type="ECO:0000313" key="21">
    <source>
        <dbReference type="Proteomes" id="UP000659084"/>
    </source>
</evidence>
<dbReference type="CDD" id="cd02012">
    <property type="entry name" value="TPP_TK"/>
    <property type="match status" value="1"/>
</dbReference>
<evidence type="ECO:0000256" key="7">
    <source>
        <dbReference type="ARBA" id="ARBA00022723"/>
    </source>
</evidence>
<dbReference type="Gene3D" id="3.40.50.970">
    <property type="match status" value="2"/>
</dbReference>
<evidence type="ECO:0000256" key="3">
    <source>
        <dbReference type="ARBA" id="ARBA00007131"/>
    </source>
</evidence>
<feature type="site" description="Important for catalytic activity" evidence="17">
    <location>
        <position position="261"/>
    </location>
</feature>
<dbReference type="PROSITE" id="PS00802">
    <property type="entry name" value="TRANSKETOLASE_2"/>
    <property type="match status" value="1"/>
</dbReference>
<dbReference type="Pfam" id="PF00456">
    <property type="entry name" value="Transketolase_N"/>
    <property type="match status" value="1"/>
</dbReference>
<evidence type="ECO:0000256" key="4">
    <source>
        <dbReference type="ARBA" id="ARBA00011738"/>
    </source>
</evidence>
<keyword evidence="6 18" id="KW-0808">Transferase</keyword>
<dbReference type="PANTHER" id="PTHR43522:SF2">
    <property type="entry name" value="TRANSKETOLASE 1-RELATED"/>
    <property type="match status" value="1"/>
</dbReference>
<evidence type="ECO:0000256" key="18">
    <source>
        <dbReference type="RuleBase" id="RU004996"/>
    </source>
</evidence>
<dbReference type="GO" id="GO:0004802">
    <property type="term" value="F:transketolase activity"/>
    <property type="evidence" value="ECO:0007669"/>
    <property type="project" value="UniProtKB-UniRule"/>
</dbReference>
<keyword evidence="10 15" id="KW-0786">Thiamine pyrophosphate</keyword>
<feature type="binding site" evidence="16">
    <location>
        <position position="155"/>
    </location>
    <ligand>
        <name>Mg(2+)</name>
        <dbReference type="ChEBI" id="CHEBI:18420"/>
    </ligand>
</feature>
<evidence type="ECO:0000256" key="6">
    <source>
        <dbReference type="ARBA" id="ARBA00022679"/>
    </source>
</evidence>
<dbReference type="RefSeq" id="WP_037375718.1">
    <property type="nucleotide sequence ID" value="NZ_CAMISB010000002.1"/>
</dbReference>
<dbReference type="Pfam" id="PF02779">
    <property type="entry name" value="Transket_pyr"/>
    <property type="match status" value="1"/>
</dbReference>
<dbReference type="InterPro" id="IPR033247">
    <property type="entry name" value="Transketolase_fam"/>
</dbReference>
<dbReference type="PANTHER" id="PTHR43522">
    <property type="entry name" value="TRANSKETOLASE"/>
    <property type="match status" value="1"/>
</dbReference>
<feature type="binding site" evidence="14">
    <location>
        <position position="385"/>
    </location>
    <ligand>
        <name>substrate</name>
    </ligand>
</feature>
<evidence type="ECO:0000256" key="2">
    <source>
        <dbReference type="ARBA" id="ARBA00001941"/>
    </source>
</evidence>
<evidence type="ECO:0000256" key="16">
    <source>
        <dbReference type="PIRSR" id="PIRSR605478-4"/>
    </source>
</evidence>
<feature type="site" description="Important for catalytic activity" evidence="17">
    <location>
        <position position="26"/>
    </location>
</feature>
<feature type="binding site" evidence="15">
    <location>
        <begin position="114"/>
        <end position="116"/>
    </location>
    <ligand>
        <name>thiamine diphosphate</name>
        <dbReference type="ChEBI" id="CHEBI:58937"/>
    </ligand>
</feature>
<dbReference type="InterPro" id="IPR005474">
    <property type="entry name" value="Transketolase_N"/>
</dbReference>
<dbReference type="CDD" id="cd07033">
    <property type="entry name" value="TPP_PYR_DXS_TK_like"/>
    <property type="match status" value="1"/>
</dbReference>
<feature type="binding site" evidence="14">
    <location>
        <position position="469"/>
    </location>
    <ligand>
        <name>substrate</name>
    </ligand>
</feature>
<dbReference type="Pfam" id="PF22613">
    <property type="entry name" value="Transketolase_C_1"/>
    <property type="match status" value="1"/>
</dbReference>
<dbReference type="InterPro" id="IPR029061">
    <property type="entry name" value="THDP-binding"/>
</dbReference>
<evidence type="ECO:0000256" key="5">
    <source>
        <dbReference type="ARBA" id="ARBA00013152"/>
    </source>
</evidence>
<evidence type="ECO:0000256" key="13">
    <source>
        <dbReference type="PIRSR" id="PIRSR605478-1"/>
    </source>
</evidence>
<evidence type="ECO:0000256" key="1">
    <source>
        <dbReference type="ARBA" id="ARBA00001913"/>
    </source>
</evidence>
<dbReference type="InterPro" id="IPR005478">
    <property type="entry name" value="Transketolase_bac-like"/>
</dbReference>
<dbReference type="FunFam" id="3.40.50.970:FF:000004">
    <property type="entry name" value="Transketolase"/>
    <property type="match status" value="1"/>
</dbReference>
<feature type="binding site" evidence="15">
    <location>
        <position position="156"/>
    </location>
    <ligand>
        <name>thiamine diphosphate</name>
        <dbReference type="ChEBI" id="CHEBI:58937"/>
    </ligand>
</feature>
<dbReference type="GO" id="GO:0005829">
    <property type="term" value="C:cytosol"/>
    <property type="evidence" value="ECO:0007669"/>
    <property type="project" value="TreeGrafter"/>
</dbReference>
<keyword evidence="8 18" id="KW-0106">Calcium</keyword>
<dbReference type="FunFam" id="3.40.50.970:FF:000003">
    <property type="entry name" value="Transketolase"/>
    <property type="match status" value="1"/>
</dbReference>
<name>A0AAP7F410_SERFO</name>
<comment type="catalytic activity">
    <reaction evidence="11 18">
        <text>D-sedoheptulose 7-phosphate + D-glyceraldehyde 3-phosphate = aldehydo-D-ribose 5-phosphate + D-xylulose 5-phosphate</text>
        <dbReference type="Rhea" id="RHEA:10508"/>
        <dbReference type="ChEBI" id="CHEBI:57483"/>
        <dbReference type="ChEBI" id="CHEBI:57737"/>
        <dbReference type="ChEBI" id="CHEBI:58273"/>
        <dbReference type="ChEBI" id="CHEBI:59776"/>
        <dbReference type="EC" id="2.2.1.1"/>
    </reaction>
</comment>
<sequence length="664" mass="72089">MSSRKELANAIRALSMDAVQKANSGHPGAPMGMADIAEVLWRDYLNHNPTNPHWADRDRFVLSNGHGSMLIYSLLHLTGYDLPMSELENFRQLHSKTPGHPEYGYTPGVETTTGPLGQGIANAIGFAIAERTLAAQFNRPGHEIVDHHTYAFMGDGCMMEGISHEVCSLAGTMKLGKLTAFYDDNGISIDGHVEGWFTDDTAKRFEAYGWHVVRGVDGHNSDSIKAAIEEAHKVTDKPSLLMCKTVIGFGSPHKAGTHDSHGAPLGAAEVAATREALGWKYAAFEIPQDIYAQWDAKEAGKAKEAAWNEKLAAYTKAFPELAAEFKRRTSGELPANWKAEAKKFVEQLQANPANIASRKASQNSLEAFGKLLPEFLGGSADLAPSNLTMWSGSKSLGDDLAGNYIHYGVREFGMTAITNGIALHGGFLPYSATFLMFVEYARNAVRMAALMKIRNVFVYTHDSIGLGEDGPTHQPVEQLASLRVTPNMSTWRPCDQVESAIAWQYGIERNDGPTTLVFSRQNLTQQPRTAEQLANVYRGGYVLKDCAGTPDVILIATGSEVGITVEAADKLTAEGRKVRVVSMPSTDAFDKQDAAYRESVLPAAVSARVAVEAGIADYWYKYVGLNGAIVGMTTFGESAPAEQLFKEFGFTVDNVVAKANALLK</sequence>
<organism evidence="20 21">
    <name type="scientific">Serratia fonticola</name>
    <dbReference type="NCBI Taxonomy" id="47917"/>
    <lineage>
        <taxon>Bacteria</taxon>
        <taxon>Pseudomonadati</taxon>
        <taxon>Pseudomonadota</taxon>
        <taxon>Gammaproteobacteria</taxon>
        <taxon>Enterobacterales</taxon>
        <taxon>Yersiniaceae</taxon>
        <taxon>Serratia</taxon>
    </lineage>
</organism>
<dbReference type="SMART" id="SM00861">
    <property type="entry name" value="Transket_pyr"/>
    <property type="match status" value="1"/>
</dbReference>
<comment type="cofactor">
    <cofactor evidence="16">
        <name>Mg(2+)</name>
        <dbReference type="ChEBI" id="CHEBI:18420"/>
    </cofactor>
    <text evidence="16">Binds 1 Mg(2+) ion per subunit. Can also utilize other divalent metal cations, such as Ca(2+), Mn(2+) and Co(2+).</text>
</comment>
<gene>
    <name evidence="20" type="primary">tkt</name>
    <name evidence="20" type="ORF">H8J20_02090</name>
</gene>
<dbReference type="SUPFAM" id="SSF52922">
    <property type="entry name" value="TK C-terminal domain-like"/>
    <property type="match status" value="1"/>
</dbReference>
<dbReference type="PROSITE" id="PS00801">
    <property type="entry name" value="TRANSKETOLASE_1"/>
    <property type="match status" value="1"/>
</dbReference>
<dbReference type="KEGG" id="sfg:AV650_25275"/>
<evidence type="ECO:0000313" key="20">
    <source>
        <dbReference type="EMBL" id="MBC3210916.1"/>
    </source>
</evidence>
<dbReference type="Gene3D" id="3.40.50.920">
    <property type="match status" value="1"/>
</dbReference>
<keyword evidence="7 16" id="KW-0479">Metal-binding</keyword>
<evidence type="ECO:0000256" key="9">
    <source>
        <dbReference type="ARBA" id="ARBA00022842"/>
    </source>
</evidence>
<feature type="binding site" evidence="15">
    <location>
        <position position="261"/>
    </location>
    <ligand>
        <name>thiamine diphosphate</name>
        <dbReference type="ChEBI" id="CHEBI:58937"/>
    </ligand>
</feature>
<evidence type="ECO:0000256" key="12">
    <source>
        <dbReference type="NCBIfam" id="TIGR00232"/>
    </source>
</evidence>
<evidence type="ECO:0000256" key="8">
    <source>
        <dbReference type="ARBA" id="ARBA00022837"/>
    </source>
</evidence>
<dbReference type="FunFam" id="3.40.50.920:FF:000003">
    <property type="entry name" value="Transketolase"/>
    <property type="match status" value="1"/>
</dbReference>
<evidence type="ECO:0000256" key="15">
    <source>
        <dbReference type="PIRSR" id="PIRSR605478-3"/>
    </source>
</evidence>
<feature type="binding site" evidence="14">
    <location>
        <position position="520"/>
    </location>
    <ligand>
        <name>substrate</name>
    </ligand>
</feature>
<comment type="cofactor">
    <cofactor evidence="18">
        <name>Mg(2+)</name>
        <dbReference type="ChEBI" id="CHEBI:18420"/>
    </cofactor>
    <cofactor evidence="18">
        <name>Ca(2+)</name>
        <dbReference type="ChEBI" id="CHEBI:29108"/>
    </cofactor>
    <cofactor evidence="18">
        <name>Mn(2+)</name>
        <dbReference type="ChEBI" id="CHEBI:29035"/>
    </cofactor>
    <cofactor evidence="18">
        <name>Co(2+)</name>
        <dbReference type="ChEBI" id="CHEBI:48828"/>
    </cofactor>
    <text evidence="18">Binds 1 Mg(2+) ion per subunit. Can also utilize other divalent metal cations, such as Ca(2+), Mn(2+) and Co(2+).</text>
</comment>
<dbReference type="Proteomes" id="UP000659084">
    <property type="component" value="Unassembled WGS sequence"/>
</dbReference>
<evidence type="ECO:0000256" key="17">
    <source>
        <dbReference type="PIRSR" id="PIRSR605478-5"/>
    </source>
</evidence>
<keyword evidence="9 16" id="KW-0460">Magnesium</keyword>
<dbReference type="EC" id="2.2.1.1" evidence="5 12"/>
<dbReference type="InterPro" id="IPR049557">
    <property type="entry name" value="Transketolase_CS"/>
</dbReference>
<feature type="binding site" evidence="16">
    <location>
        <position position="187"/>
    </location>
    <ligand>
        <name>Mg(2+)</name>
        <dbReference type="ChEBI" id="CHEBI:18420"/>
    </ligand>
</feature>
<feature type="binding site" evidence="15">
    <location>
        <position position="437"/>
    </location>
    <ligand>
        <name>thiamine diphosphate</name>
        <dbReference type="ChEBI" id="CHEBI:58937"/>
    </ligand>
</feature>
<accession>A0AAP7F410</accession>
<protein>
    <recommendedName>
        <fullName evidence="5 12">Transketolase</fullName>
        <ecNumber evidence="5 12">2.2.1.1</ecNumber>
    </recommendedName>
</protein>
<dbReference type="NCBIfam" id="TIGR00232">
    <property type="entry name" value="tktlase_bact"/>
    <property type="match status" value="1"/>
</dbReference>
<dbReference type="GO" id="GO:0009052">
    <property type="term" value="P:pentose-phosphate shunt, non-oxidative branch"/>
    <property type="evidence" value="ECO:0007669"/>
    <property type="project" value="UniProtKB-ARBA"/>
</dbReference>
<feature type="binding site" evidence="14">
    <location>
        <position position="461"/>
    </location>
    <ligand>
        <name>substrate</name>
    </ligand>
</feature>
<feature type="binding site" evidence="15">
    <location>
        <position position="185"/>
    </location>
    <ligand>
        <name>thiamine diphosphate</name>
        <dbReference type="ChEBI" id="CHEBI:58937"/>
    </ligand>
</feature>
<feature type="binding site" evidence="15">
    <location>
        <position position="66"/>
    </location>
    <ligand>
        <name>thiamine diphosphate</name>
        <dbReference type="ChEBI" id="CHEBI:58937"/>
    </ligand>
</feature>
<reference evidence="20" key="1">
    <citation type="submission" date="2020-08" db="EMBL/GenBank/DDBJ databases">
        <title>Food and environmental bacterial isolates.</title>
        <authorList>
            <person name="Richter L."/>
            <person name="Du Plessis E.M."/>
            <person name="Duvenage S."/>
            <person name="Allam M."/>
            <person name="Korsten L."/>
        </authorList>
    </citation>
    <scope>NUCLEOTIDE SEQUENCE</scope>
    <source>
        <strain evidence="20">UPMP2127</strain>
    </source>
</reference>
<comment type="cofactor">
    <cofactor evidence="1">
        <name>Ca(2+)</name>
        <dbReference type="ChEBI" id="CHEBI:29108"/>
    </cofactor>
</comment>
<feature type="binding site" evidence="16">
    <location>
        <position position="185"/>
    </location>
    <ligand>
        <name>Mg(2+)</name>
        <dbReference type="ChEBI" id="CHEBI:18420"/>
    </ligand>
</feature>
<comment type="caution">
    <text evidence="20">The sequence shown here is derived from an EMBL/GenBank/DDBJ whole genome shotgun (WGS) entry which is preliminary data.</text>
</comment>
<dbReference type="InterPro" id="IPR055152">
    <property type="entry name" value="Transketolase-like_C_2"/>
</dbReference>
<feature type="active site" description="Proton donor" evidence="13">
    <location>
        <position position="411"/>
    </location>
</feature>
<comment type="cofactor">
    <cofactor evidence="15">
        <name>thiamine diphosphate</name>
        <dbReference type="ChEBI" id="CHEBI:58937"/>
    </cofactor>
    <text evidence="15">Binds 1 thiamine pyrophosphate per subunit. During the reaction, the substrate forms a covalent intermediate with the cofactor.</text>
</comment>
<feature type="binding site" evidence="14">
    <location>
        <position position="26"/>
    </location>
    <ligand>
        <name>substrate</name>
    </ligand>
</feature>
<proteinExistence type="inferred from homology"/>
<dbReference type="AlphaFoldDB" id="A0AAP7F410"/>